<dbReference type="PROSITE" id="PS51184">
    <property type="entry name" value="JMJC"/>
    <property type="match status" value="1"/>
</dbReference>
<dbReference type="PANTHER" id="PTHR12480">
    <property type="entry name" value="ARGININE DEMETHYLASE AND LYSYL-HYDROXYLASE JMJD"/>
    <property type="match status" value="1"/>
</dbReference>
<evidence type="ECO:0008006" key="17">
    <source>
        <dbReference type="Google" id="ProtNLM"/>
    </source>
</evidence>
<dbReference type="Pfam" id="PF13621">
    <property type="entry name" value="Cupin_8"/>
    <property type="match status" value="1"/>
</dbReference>
<evidence type="ECO:0000256" key="12">
    <source>
        <dbReference type="SAM" id="Coils"/>
    </source>
</evidence>
<keyword evidence="8" id="KW-0560">Oxidoreductase</keyword>
<keyword evidence="10" id="KW-0472">Membrane</keyword>
<feature type="domain" description="JmjC" evidence="13">
    <location>
        <begin position="809"/>
        <end position="969"/>
    </location>
</feature>
<evidence type="ECO:0000313" key="15">
    <source>
        <dbReference type="EnsemblPlants" id="Solyc10g081620.2.1"/>
    </source>
</evidence>
<protein>
    <recommendedName>
        <fullName evidence="17">JmjC domain-containing protein</fullName>
    </recommendedName>
</protein>
<dbReference type="Gene3D" id="1.20.1280.50">
    <property type="match status" value="1"/>
</dbReference>
<dbReference type="Proteomes" id="UP000004994">
    <property type="component" value="Chromosome 10"/>
</dbReference>
<keyword evidence="7" id="KW-1133">Transmembrane helix</keyword>
<dbReference type="InterPro" id="IPR050910">
    <property type="entry name" value="JMJD6_ArgDemeth/LysHydrox"/>
</dbReference>
<name>A0A3Q7ILF0_SOLLC</name>
<evidence type="ECO:0000256" key="1">
    <source>
        <dbReference type="ARBA" id="ARBA00001954"/>
    </source>
</evidence>
<reference evidence="15" key="1">
    <citation type="journal article" date="2012" name="Nature">
        <title>The tomato genome sequence provides insights into fleshy fruit evolution.</title>
        <authorList>
            <consortium name="Tomato Genome Consortium"/>
        </authorList>
    </citation>
    <scope>NUCLEOTIDE SEQUENCE [LARGE SCALE GENOMIC DNA]</scope>
    <source>
        <strain evidence="15">cv. Heinz 1706</strain>
    </source>
</reference>
<dbReference type="InterPro" id="IPR041667">
    <property type="entry name" value="Cupin_8"/>
</dbReference>
<evidence type="ECO:0000256" key="9">
    <source>
        <dbReference type="ARBA" id="ARBA00023004"/>
    </source>
</evidence>
<dbReference type="PaxDb" id="4081-Solyc10g081630.1.1"/>
<comment type="subcellular location">
    <subcellularLocation>
        <location evidence="3">Membrane</location>
    </subcellularLocation>
    <subcellularLocation>
        <location evidence="2">Nucleus</location>
    </subcellularLocation>
</comment>
<evidence type="ECO:0000259" key="14">
    <source>
        <dbReference type="PROSITE" id="PS51775"/>
    </source>
</evidence>
<sequence length="1034" mass="117932">MDSQNSPPTTSQVNCCYCGCSSCSAMNRSYSGTWLRSVKRKFDEYNENKFMIPGFVLPLNARIEIENECTALREMVSKQQHTIQDLGAELEEERNASSSAANEAMSMILRLQGEKAEVQMEFKQFKRYTEEKTAHDQQEIMALEDILYKREQTIQSLTCEVQMYKHRMMSYGLTESEAEGDCETEKGRFSRNNSISETINGQFEVPPFDYPPLKCTINENQVYTEFDNDIVDVEKYAFEETPRSCDQLRDLEHRINQLERTPRSTDGDLFKNNILEKVIVGHSPRRNRHLRKFSTDSVGSPFITNKEINSDFISDSPRFGGSIRKTEYSQTEERSNLRKVDNSSEIGDDMSDRVYTIDSVHQGAGYNGVSELKSSAGMVDDYTPRDSLNNTDFGDPEVTKLYFRLQALEADRESMRQAMIAMRTDKAQVILLKEIAQQLCKEMSPAVRKPAKKTSVIGSFSCMSIFKVPIWIIDQQSRLANAFRQGTSCGAVEMSDEHAANCGFTLHCVLPLNSWNCNLWLNQCHRKYRCSTASLELEKLQILLSVKNLKALAAQTILHNFNNAGFQELVIQAAKTKEKKCLKSTAQSDSYGVQPLGNLYFNPSSHNSRNTGLGNLQTLTDELVLDILGLLEGTHLGILSTVSKGFYIFCNHEPLWRNLVLETCKGGFLFKGCWRSTFISAYRPSFPVLSFGLKVRDFYSDYLFQSWLCANLEMKPEWLERDNIVRRKGISLDEFVMDFEEPNKPVLLEGCLENWPGLEKWNRDYLVKKCGDVKFSVGPVEMKLEDYFKYSDQVREERPLYLFDPKFAEKIPQLGKDYDVPMYFNEDLFSVLGNERPDYRWIIIGPAGSGSSFHIDPNSTSAWNAVTKGSKKWILFPPDVVPPGVHPSPDGAEVASPVSIIEWFMNFYNATKNWKKRPIECICKAGEVIFVPNGWWHLVINLEDSIAITQNFVSRRNLVNVLEFLKRPNACTLVSGTSDRVNLHDKFKNAIEAHLPGTIDELTLKAEEKKAQQNKPSFWESVTDSNAGVFRFSF</sequence>
<dbReference type="GO" id="GO:0080115">
    <property type="term" value="F:myosin XI tail binding"/>
    <property type="evidence" value="ECO:0007669"/>
    <property type="project" value="UniProtKB-ARBA"/>
</dbReference>
<evidence type="ECO:0000256" key="8">
    <source>
        <dbReference type="ARBA" id="ARBA00023002"/>
    </source>
</evidence>
<comment type="similarity">
    <text evidence="4">Belongs to the JARID1 histone demethylase family.</text>
</comment>
<dbReference type="Pfam" id="PF04576">
    <property type="entry name" value="Zein-binding"/>
    <property type="match status" value="1"/>
</dbReference>
<dbReference type="InParanoid" id="A0A3Q7ILF0"/>
<keyword evidence="5" id="KW-0812">Transmembrane</keyword>
<comment type="cofactor">
    <cofactor evidence="1">
        <name>Fe(2+)</name>
        <dbReference type="ChEBI" id="CHEBI:29033"/>
    </cofactor>
</comment>
<dbReference type="PANTHER" id="PTHR12480:SF21">
    <property type="entry name" value="JMJC DOMAIN-CONTAINING PROTEIN 8"/>
    <property type="match status" value="1"/>
</dbReference>
<keyword evidence="6" id="KW-0479">Metal-binding</keyword>
<dbReference type="InterPro" id="IPR036047">
    <property type="entry name" value="F-box-like_dom_sf"/>
</dbReference>
<dbReference type="SMART" id="SM00558">
    <property type="entry name" value="JmjC"/>
    <property type="match status" value="1"/>
</dbReference>
<keyword evidence="9" id="KW-0408">Iron</keyword>
<evidence type="ECO:0000256" key="4">
    <source>
        <dbReference type="ARBA" id="ARBA00006801"/>
    </source>
</evidence>
<dbReference type="PROSITE" id="PS51775">
    <property type="entry name" value="GTD_BINDING"/>
    <property type="match status" value="1"/>
</dbReference>
<evidence type="ECO:0000256" key="7">
    <source>
        <dbReference type="ARBA" id="ARBA00022989"/>
    </source>
</evidence>
<dbReference type="SUPFAM" id="SSF81383">
    <property type="entry name" value="F-box domain"/>
    <property type="match status" value="1"/>
</dbReference>
<dbReference type="GO" id="GO:0005634">
    <property type="term" value="C:nucleus"/>
    <property type="evidence" value="ECO:0000318"/>
    <property type="project" value="GO_Central"/>
</dbReference>
<evidence type="ECO:0000256" key="6">
    <source>
        <dbReference type="ARBA" id="ARBA00022723"/>
    </source>
</evidence>
<keyword evidence="12" id="KW-0175">Coiled coil</keyword>
<evidence type="ECO:0000259" key="13">
    <source>
        <dbReference type="PROSITE" id="PS51184"/>
    </source>
</evidence>
<evidence type="ECO:0000256" key="3">
    <source>
        <dbReference type="ARBA" id="ARBA00004370"/>
    </source>
</evidence>
<dbReference type="GO" id="GO:0016491">
    <property type="term" value="F:oxidoreductase activity"/>
    <property type="evidence" value="ECO:0007669"/>
    <property type="project" value="UniProtKB-KW"/>
</dbReference>
<accession>A0A3Q7ILF0</accession>
<reference evidence="15" key="2">
    <citation type="submission" date="2019-01" db="UniProtKB">
        <authorList>
            <consortium name="EnsemblPlants"/>
        </authorList>
    </citation>
    <scope>IDENTIFICATION</scope>
    <source>
        <strain evidence="15">cv. Heinz 1706</strain>
    </source>
</reference>
<evidence type="ECO:0000256" key="2">
    <source>
        <dbReference type="ARBA" id="ARBA00004123"/>
    </source>
</evidence>
<dbReference type="InterPro" id="IPR003347">
    <property type="entry name" value="JmjC_dom"/>
</dbReference>
<feature type="domain" description="GTD-binding" evidence="14">
    <location>
        <begin position="67"/>
        <end position="165"/>
    </location>
</feature>
<dbReference type="STRING" id="4081.A0A3Q7ILF0"/>
<evidence type="ECO:0000256" key="5">
    <source>
        <dbReference type="ARBA" id="ARBA00022692"/>
    </source>
</evidence>
<evidence type="ECO:0000313" key="16">
    <source>
        <dbReference type="Proteomes" id="UP000004994"/>
    </source>
</evidence>
<dbReference type="GO" id="GO:0000987">
    <property type="term" value="F:cis-regulatory region sequence-specific DNA binding"/>
    <property type="evidence" value="ECO:0000318"/>
    <property type="project" value="GO_Central"/>
</dbReference>
<dbReference type="FunFam" id="2.60.120.650:FF:000045">
    <property type="entry name" value="F-box protein At1g78280"/>
    <property type="match status" value="1"/>
</dbReference>
<organism evidence="15">
    <name type="scientific">Solanum lycopersicum</name>
    <name type="common">Tomato</name>
    <name type="synonym">Lycopersicon esculentum</name>
    <dbReference type="NCBI Taxonomy" id="4081"/>
    <lineage>
        <taxon>Eukaryota</taxon>
        <taxon>Viridiplantae</taxon>
        <taxon>Streptophyta</taxon>
        <taxon>Embryophyta</taxon>
        <taxon>Tracheophyta</taxon>
        <taxon>Spermatophyta</taxon>
        <taxon>Magnoliopsida</taxon>
        <taxon>eudicotyledons</taxon>
        <taxon>Gunneridae</taxon>
        <taxon>Pentapetalae</taxon>
        <taxon>asterids</taxon>
        <taxon>lamiids</taxon>
        <taxon>Solanales</taxon>
        <taxon>Solanaceae</taxon>
        <taxon>Solanoideae</taxon>
        <taxon>Solaneae</taxon>
        <taxon>Solanum</taxon>
        <taxon>Solanum subgen. Lycopersicon</taxon>
    </lineage>
</organism>
<dbReference type="GO" id="GO:0046872">
    <property type="term" value="F:metal ion binding"/>
    <property type="evidence" value="ECO:0007669"/>
    <property type="project" value="UniProtKB-KW"/>
</dbReference>
<dbReference type="Gene3D" id="2.60.120.650">
    <property type="entry name" value="Cupin"/>
    <property type="match status" value="1"/>
</dbReference>
<proteinExistence type="inferred from homology"/>
<keyword evidence="11" id="KW-0539">Nucleus</keyword>
<dbReference type="EnsemblPlants" id="Solyc10g081620.2.1">
    <property type="protein sequence ID" value="Solyc10g081620.2.1"/>
    <property type="gene ID" value="Solyc10g081620.2"/>
</dbReference>
<dbReference type="Gramene" id="Solyc10g081620.2.1">
    <property type="protein sequence ID" value="Solyc10g081620.2.1"/>
    <property type="gene ID" value="Solyc10g081620.2"/>
</dbReference>
<evidence type="ECO:0000256" key="11">
    <source>
        <dbReference type="ARBA" id="ARBA00023242"/>
    </source>
</evidence>
<evidence type="ECO:0000256" key="10">
    <source>
        <dbReference type="ARBA" id="ARBA00023136"/>
    </source>
</evidence>
<keyword evidence="16" id="KW-1185">Reference proteome</keyword>
<dbReference type="InterPro" id="IPR007656">
    <property type="entry name" value="GTD-bd"/>
</dbReference>
<feature type="coiled-coil region" evidence="12">
    <location>
        <begin position="76"/>
        <end position="103"/>
    </location>
</feature>
<dbReference type="GO" id="GO:0016020">
    <property type="term" value="C:membrane"/>
    <property type="evidence" value="ECO:0007669"/>
    <property type="project" value="UniProtKB-SubCell"/>
</dbReference>
<dbReference type="SUPFAM" id="SSF51197">
    <property type="entry name" value="Clavaminate synthase-like"/>
    <property type="match status" value="1"/>
</dbReference>
<dbReference type="AlphaFoldDB" id="A0A3Q7ILF0"/>